<comment type="caution">
    <text evidence="2">The sequence shown here is derived from an EMBL/GenBank/DDBJ whole genome shotgun (WGS) entry which is preliminary data.</text>
</comment>
<keyword evidence="3" id="KW-1185">Reference proteome</keyword>
<dbReference type="Proteomes" id="UP000016567">
    <property type="component" value="Unassembled WGS sequence"/>
</dbReference>
<evidence type="ECO:0000313" key="2">
    <source>
        <dbReference type="EMBL" id="GAD74065.1"/>
    </source>
</evidence>
<sequence>MKFSPIYAALLASFAGISTSHAASVTQNIAENYGATNILPTQRCVDLNLDGPSNFCIANINPEGLSLKPGHEFTVTTPVSFPVASWWGEDSPTDVKIYGADEKRYDCTRIEGNQWSCILPDVGFHSGGLRVHLGVDNWRAGWGGMLTVDDLVPDSPEFSNATAEFEQANDKSEVREGKQWLATKTPVQVELEFDLVSGSADSLAAHPIHVLVEKSMDTDKPTSEWVVLDNQKVDVVDGHYRVTGEIYPQQGWSSEAFFTLTLGYKLTDNDTPIPFIDPDNKTRMTGQGAYLDASPMRIVDSVNTDGQCILTQSLPQTCDYLANGREVTLTDVNVWQDADQAQTIKVDGKPAQTLQGGHITQDLSLDMETTGQKSVSWNNVSTRITYNTDPEHIVVEDTNPVNNVSYKNAFIYGAVTKVSNTGSHKDGREVNDTGIHVSLTTLNGHAISGLEGQVTWSAEYPLLEFVKIQYPELPSLVEQGLLLVQNAINNYILANSATFSASGDFYLDVATLNDGISQAIADLGSQYDQYFPRFANLVLPLDLVAHYRVNGVDKVKSKRFNIAIGDRGKRIINFNSGDYTPQCLTNIGGKFVFQECDTSHAVNDETDPNVLFKFIPAAMGTLSHPTNVFQVRPFSDDSQCLTVAEDGYTVSAQQCDANYGVAQLFTFQAQGDYHFEESIITSANTPKMTIASLKNGRIFDRSGGGGVGQANDLIVYPKNYEQGSVNQHMYVSRFRLQTEPDKPVTVPVDLTMHCETWSQSYFSQSNKISLSASNQSKHDAYVYINYSGRWALIRAGESKQIDTRTMTGFNGLEQVYRFRPEYNPHNSFFSLPANPSACQAWRGKDKNFSEYKKGYNAFTEIPE</sequence>
<dbReference type="EMBL" id="BATL01000001">
    <property type="protein sequence ID" value="GAD74065.1"/>
    <property type="molecule type" value="Genomic_DNA"/>
</dbReference>
<reference evidence="2 3" key="1">
    <citation type="submission" date="2013-09" db="EMBL/GenBank/DDBJ databases">
        <title>Whole genome shotgun sequence of Vibrio azureus NBRC 104587.</title>
        <authorList>
            <person name="Isaki S."/>
            <person name="Hosoyama A."/>
            <person name="Numata M."/>
            <person name="Hashimoto M."/>
            <person name="Hosoyama Y."/>
            <person name="Tsuchikane K."/>
            <person name="Noguchi M."/>
            <person name="Hirakata S."/>
            <person name="Ichikawa N."/>
            <person name="Ohji S."/>
            <person name="Yamazoe A."/>
            <person name="Fujita N."/>
        </authorList>
    </citation>
    <scope>NUCLEOTIDE SEQUENCE [LARGE SCALE GENOMIC DNA]</scope>
    <source>
        <strain evidence="2 3">NBRC 104587</strain>
    </source>
</reference>
<name>U3AK02_9VIBR</name>
<gene>
    <name evidence="2" type="ORF">VAZ01S_001_00030</name>
</gene>
<feature type="chain" id="PRO_5004638142" description="Ricin B lectin domain-containing protein" evidence="1">
    <location>
        <begin position="23"/>
        <end position="863"/>
    </location>
</feature>
<keyword evidence="1" id="KW-0732">Signal</keyword>
<evidence type="ECO:0000313" key="3">
    <source>
        <dbReference type="Proteomes" id="UP000016567"/>
    </source>
</evidence>
<organism evidence="2 3">
    <name type="scientific">Vibrio azureus NBRC 104587</name>
    <dbReference type="NCBI Taxonomy" id="1219077"/>
    <lineage>
        <taxon>Bacteria</taxon>
        <taxon>Pseudomonadati</taxon>
        <taxon>Pseudomonadota</taxon>
        <taxon>Gammaproteobacteria</taxon>
        <taxon>Vibrionales</taxon>
        <taxon>Vibrionaceae</taxon>
        <taxon>Vibrio</taxon>
    </lineage>
</organism>
<feature type="signal peptide" evidence="1">
    <location>
        <begin position="1"/>
        <end position="22"/>
    </location>
</feature>
<proteinExistence type="predicted"/>
<protein>
    <recommendedName>
        <fullName evidence="4">Ricin B lectin domain-containing protein</fullName>
    </recommendedName>
</protein>
<evidence type="ECO:0000256" key="1">
    <source>
        <dbReference type="SAM" id="SignalP"/>
    </source>
</evidence>
<dbReference type="AlphaFoldDB" id="U3AK02"/>
<dbReference type="RefSeq" id="WP_021707848.1">
    <property type="nucleotide sequence ID" value="NZ_BATL01000001.1"/>
</dbReference>
<evidence type="ECO:0008006" key="4">
    <source>
        <dbReference type="Google" id="ProtNLM"/>
    </source>
</evidence>
<accession>U3AK02</accession>